<feature type="domain" description="SecDF P1 head subdomain" evidence="1">
    <location>
        <begin position="186"/>
        <end position="283"/>
    </location>
</feature>
<proteinExistence type="predicted"/>
<gene>
    <name evidence="2" type="ORF">SAMN06265376_10648</name>
</gene>
<organism evidence="2 3">
    <name type="scientific">Dokdonia pacifica</name>
    <dbReference type="NCBI Taxonomy" id="1627892"/>
    <lineage>
        <taxon>Bacteria</taxon>
        <taxon>Pseudomonadati</taxon>
        <taxon>Bacteroidota</taxon>
        <taxon>Flavobacteriia</taxon>
        <taxon>Flavobacteriales</taxon>
        <taxon>Flavobacteriaceae</taxon>
        <taxon>Dokdonia</taxon>
    </lineage>
</organism>
<dbReference type="Pfam" id="PF22599">
    <property type="entry name" value="SecDF_P1_head"/>
    <property type="match status" value="1"/>
</dbReference>
<evidence type="ECO:0000313" key="3">
    <source>
        <dbReference type="Proteomes" id="UP000198379"/>
    </source>
</evidence>
<accession>A0A239BDI4</accession>
<protein>
    <recommendedName>
        <fullName evidence="1">SecDF P1 head subdomain domain-containing protein</fullName>
    </recommendedName>
</protein>
<evidence type="ECO:0000313" key="2">
    <source>
        <dbReference type="EMBL" id="SNS05103.1"/>
    </source>
</evidence>
<dbReference type="EMBL" id="FZNY01000006">
    <property type="protein sequence ID" value="SNS05103.1"/>
    <property type="molecule type" value="Genomic_DNA"/>
</dbReference>
<dbReference type="InterPro" id="IPR054384">
    <property type="entry name" value="SecDF_P1_head"/>
</dbReference>
<dbReference type="OrthoDB" id="1162158at2"/>
<dbReference type="AlphaFoldDB" id="A0A239BDI4"/>
<dbReference type="Proteomes" id="UP000198379">
    <property type="component" value="Unassembled WGS sequence"/>
</dbReference>
<sequence>MSVKSISIICFMLCLMSCTRQPKYAYEIQVTSNSIEDSTIERLKQRLQTITGTGEVHIAKENDTDISINFKSSAIDSIVRDIITTKGNLSFYETKNYMDIYQVPEELLKMISSDTVYIENTFSPSIYLSDIGIADVRDTIILNKLLNTSEINHILNKEKLRIKFAWGTRNPGTSLVSLYALDIGAKRQPAMYGNIISQVKAGRTQTGRPSILISMEGLQAEKWERLTRRAAEEDFAIAIVIDGTVVMAPVVSQAIKGGKAEISGDLKEREVFALAVILESGPIQQLEIVQFDKQVL</sequence>
<keyword evidence="3" id="KW-1185">Reference proteome</keyword>
<evidence type="ECO:0000259" key="1">
    <source>
        <dbReference type="Pfam" id="PF22599"/>
    </source>
</evidence>
<dbReference type="RefSeq" id="WP_143337167.1">
    <property type="nucleotide sequence ID" value="NZ_BMEP01000005.1"/>
</dbReference>
<reference evidence="2 3" key="1">
    <citation type="submission" date="2017-06" db="EMBL/GenBank/DDBJ databases">
        <authorList>
            <person name="Kim H.J."/>
            <person name="Triplett B.A."/>
        </authorList>
    </citation>
    <scope>NUCLEOTIDE SEQUENCE [LARGE SCALE GENOMIC DNA]</scope>
    <source>
        <strain evidence="2 3">DSM 25597</strain>
    </source>
</reference>
<dbReference type="Gene3D" id="3.30.1360.200">
    <property type="match status" value="1"/>
</dbReference>
<name>A0A239BDI4_9FLAO</name>